<comment type="subcellular location">
    <subcellularLocation>
        <location evidence="1 7">Cell membrane</location>
        <topology evidence="1 7">Multi-pass membrane protein</topology>
    </subcellularLocation>
</comment>
<evidence type="ECO:0000256" key="2">
    <source>
        <dbReference type="ARBA" id="ARBA00010792"/>
    </source>
</evidence>
<name>A0A919L3L8_9ACTN</name>
<dbReference type="GO" id="GO:0005886">
    <property type="term" value="C:plasma membrane"/>
    <property type="evidence" value="ECO:0007669"/>
    <property type="project" value="UniProtKB-SubCell"/>
</dbReference>
<evidence type="ECO:0000256" key="1">
    <source>
        <dbReference type="ARBA" id="ARBA00004651"/>
    </source>
</evidence>
<dbReference type="InterPro" id="IPR032818">
    <property type="entry name" value="DedA-like"/>
</dbReference>
<protein>
    <submittedName>
        <fullName evidence="9">Membrane protein</fullName>
    </submittedName>
</protein>
<comment type="caution">
    <text evidence="9">The sequence shown here is derived from an EMBL/GenBank/DDBJ whole genome shotgun (WGS) entry which is preliminary data.</text>
</comment>
<dbReference type="Pfam" id="PF09335">
    <property type="entry name" value="VTT_dom"/>
    <property type="match status" value="1"/>
</dbReference>
<organism evidence="9 10">
    <name type="scientific">Kitasatospora indigofera</name>
    <dbReference type="NCBI Taxonomy" id="67307"/>
    <lineage>
        <taxon>Bacteria</taxon>
        <taxon>Bacillati</taxon>
        <taxon>Actinomycetota</taxon>
        <taxon>Actinomycetes</taxon>
        <taxon>Kitasatosporales</taxon>
        <taxon>Streptomycetaceae</taxon>
        <taxon>Kitasatospora</taxon>
    </lineage>
</organism>
<keyword evidence="6 7" id="KW-0472">Membrane</keyword>
<feature type="transmembrane region" description="Helical" evidence="7">
    <location>
        <begin position="69"/>
        <end position="91"/>
    </location>
</feature>
<keyword evidence="10" id="KW-1185">Reference proteome</keyword>
<reference evidence="9" key="2">
    <citation type="submission" date="2020-09" db="EMBL/GenBank/DDBJ databases">
        <authorList>
            <person name="Sun Q."/>
            <person name="Ohkuma M."/>
        </authorList>
    </citation>
    <scope>NUCLEOTIDE SEQUENCE</scope>
    <source>
        <strain evidence="9">JCM 4646</strain>
    </source>
</reference>
<evidence type="ECO:0000313" key="9">
    <source>
        <dbReference type="EMBL" id="GHH82677.1"/>
    </source>
</evidence>
<dbReference type="AlphaFoldDB" id="A0A919L3L8"/>
<accession>A0A919L3L8</accession>
<dbReference type="PANTHER" id="PTHR30353:SF0">
    <property type="entry name" value="TRANSMEMBRANE PROTEIN"/>
    <property type="match status" value="1"/>
</dbReference>
<keyword evidence="5 7" id="KW-1133">Transmembrane helix</keyword>
<evidence type="ECO:0000259" key="8">
    <source>
        <dbReference type="Pfam" id="PF09335"/>
    </source>
</evidence>
<sequence length="248" mass="25922">MFESSVATWSAAQAQALAEHARSLPAPALPGPGGHQALAVNLLDASSLLAAFGALGIAVVLFAETGLLVGFFLPGDSLLFTAGLLCVPGATDGPRLQLYQVIPAAVFGALVGAQVGYLIGRQGGHALLRRSNSRSLHHGVERAEELLVRYGYGKAIVLARFIPVVRTVLNPLCGVLDVPLRTFTLWQVVGGTVWAVGVTMAGYALGSSVPDIDRYLLPIIGLVVVVSVIPIVLELFRARKGRRGGGDE</sequence>
<keyword evidence="4 7" id="KW-0812">Transmembrane</keyword>
<evidence type="ECO:0000256" key="5">
    <source>
        <dbReference type="ARBA" id="ARBA00022989"/>
    </source>
</evidence>
<feature type="transmembrane region" description="Helical" evidence="7">
    <location>
        <begin position="42"/>
        <end position="62"/>
    </location>
</feature>
<feature type="transmembrane region" description="Helical" evidence="7">
    <location>
        <begin position="183"/>
        <end position="203"/>
    </location>
</feature>
<dbReference type="InterPro" id="IPR032816">
    <property type="entry name" value="VTT_dom"/>
</dbReference>
<dbReference type="EMBL" id="BNBO01000060">
    <property type="protein sequence ID" value="GHH82677.1"/>
    <property type="molecule type" value="Genomic_DNA"/>
</dbReference>
<feature type="domain" description="VTT" evidence="8">
    <location>
        <begin position="73"/>
        <end position="203"/>
    </location>
</feature>
<dbReference type="Proteomes" id="UP000617734">
    <property type="component" value="Unassembled WGS sequence"/>
</dbReference>
<evidence type="ECO:0000313" key="10">
    <source>
        <dbReference type="Proteomes" id="UP000617734"/>
    </source>
</evidence>
<comment type="similarity">
    <text evidence="2 7">Belongs to the DedA family.</text>
</comment>
<feature type="transmembrane region" description="Helical" evidence="7">
    <location>
        <begin position="215"/>
        <end position="236"/>
    </location>
</feature>
<evidence type="ECO:0000256" key="6">
    <source>
        <dbReference type="ARBA" id="ARBA00023136"/>
    </source>
</evidence>
<gene>
    <name evidence="9" type="ORF">GCM10018781_68130</name>
</gene>
<keyword evidence="3 7" id="KW-1003">Cell membrane</keyword>
<dbReference type="PANTHER" id="PTHR30353">
    <property type="entry name" value="INNER MEMBRANE PROTEIN DEDA-RELATED"/>
    <property type="match status" value="1"/>
</dbReference>
<evidence type="ECO:0000256" key="7">
    <source>
        <dbReference type="RuleBase" id="RU367016"/>
    </source>
</evidence>
<evidence type="ECO:0000256" key="4">
    <source>
        <dbReference type="ARBA" id="ARBA00022692"/>
    </source>
</evidence>
<feature type="transmembrane region" description="Helical" evidence="7">
    <location>
        <begin position="97"/>
        <end position="120"/>
    </location>
</feature>
<evidence type="ECO:0000256" key="3">
    <source>
        <dbReference type="ARBA" id="ARBA00022475"/>
    </source>
</evidence>
<proteinExistence type="inferred from homology"/>
<reference evidence="9" key="1">
    <citation type="journal article" date="2014" name="Int. J. Syst. Evol. Microbiol.">
        <title>Complete genome sequence of Corynebacterium casei LMG S-19264T (=DSM 44701T), isolated from a smear-ripened cheese.</title>
        <authorList>
            <consortium name="US DOE Joint Genome Institute (JGI-PGF)"/>
            <person name="Walter F."/>
            <person name="Albersmeier A."/>
            <person name="Kalinowski J."/>
            <person name="Ruckert C."/>
        </authorList>
    </citation>
    <scope>NUCLEOTIDE SEQUENCE</scope>
    <source>
        <strain evidence="9">JCM 4646</strain>
    </source>
</reference>